<dbReference type="InterPro" id="IPR013762">
    <property type="entry name" value="Integrase-like_cat_sf"/>
</dbReference>
<keyword evidence="3" id="KW-1185">Reference proteome</keyword>
<keyword evidence="1" id="KW-0233">DNA recombination</keyword>
<gene>
    <name evidence="2" type="ORF">ABID56_002605</name>
</gene>
<dbReference type="Gene3D" id="1.10.443.10">
    <property type="entry name" value="Intergrase catalytic core"/>
    <property type="match status" value="1"/>
</dbReference>
<dbReference type="RefSeq" id="WP_354221843.1">
    <property type="nucleotide sequence ID" value="NZ_JBEPMX010000022.1"/>
</dbReference>
<protein>
    <submittedName>
        <fullName evidence="2">Integrase/recombinase XerD</fullName>
    </submittedName>
</protein>
<accession>A0ABV2KY08</accession>
<dbReference type="Proteomes" id="UP001549167">
    <property type="component" value="Unassembled WGS sequence"/>
</dbReference>
<evidence type="ECO:0000256" key="1">
    <source>
        <dbReference type="ARBA" id="ARBA00023172"/>
    </source>
</evidence>
<evidence type="ECO:0000313" key="2">
    <source>
        <dbReference type="EMBL" id="MET3684468.1"/>
    </source>
</evidence>
<reference evidence="2 3" key="1">
    <citation type="submission" date="2024-06" db="EMBL/GenBank/DDBJ databases">
        <title>Genomic Encyclopedia of Type Strains, Phase IV (KMG-IV): sequencing the most valuable type-strain genomes for metagenomic binning, comparative biology and taxonomic classification.</title>
        <authorList>
            <person name="Goeker M."/>
        </authorList>
    </citation>
    <scope>NUCLEOTIDE SEQUENCE [LARGE SCALE GENOMIC DNA]</scope>
    <source>
        <strain evidence="2 3">DSM 23520</strain>
    </source>
</reference>
<dbReference type="InterPro" id="IPR011010">
    <property type="entry name" value="DNA_brk_join_enz"/>
</dbReference>
<evidence type="ECO:0000313" key="3">
    <source>
        <dbReference type="Proteomes" id="UP001549167"/>
    </source>
</evidence>
<comment type="caution">
    <text evidence="2">The sequence shown here is derived from an EMBL/GenBank/DDBJ whole genome shotgun (WGS) entry which is preliminary data.</text>
</comment>
<dbReference type="SUPFAM" id="SSF56349">
    <property type="entry name" value="DNA breaking-rejoining enzymes"/>
    <property type="match status" value="1"/>
</dbReference>
<proteinExistence type="predicted"/>
<organism evidence="2 3">
    <name type="scientific">Alkalibacillus flavidus</name>
    <dbReference type="NCBI Taxonomy" id="546021"/>
    <lineage>
        <taxon>Bacteria</taxon>
        <taxon>Bacillati</taxon>
        <taxon>Bacillota</taxon>
        <taxon>Bacilli</taxon>
        <taxon>Bacillales</taxon>
        <taxon>Bacillaceae</taxon>
        <taxon>Alkalibacillus</taxon>
    </lineage>
</organism>
<sequence>MSKSSIVRQVKTAVESVDRIGQSKRDARMKNERHFIHSKKQKRETLSAGQNFAKWARETHGVKNLHELNESHYKAYIEFKQQQGVSDGHLKNIETGLKHIEHGMQLKAKQFGKEATQFTPDKRMITSAPTTRNRAYTHEQYEKIREQLSPNSQAGVDLMRNMGLRVNEAVNVRAEHFQKTEKGWRLNIQNGQGITKGGRYRYADVPKDFENRLESILSDKNPNDRLVPIQKDTLRESVQNGALKAGINPNGKGTHGFRHLYARERVDQLFQERGIGEEGKTMLERVIEHKDKGRSADYALHTEKQQRLFADVQDVVDKVHSEIGHGRGRWDLAKIYMRG</sequence>
<name>A0ABV2KY08_9BACI</name>
<dbReference type="EMBL" id="JBEPMX010000022">
    <property type="protein sequence ID" value="MET3684468.1"/>
    <property type="molecule type" value="Genomic_DNA"/>
</dbReference>